<dbReference type="Gene3D" id="1.10.3260.10">
    <property type="entry name" value="DNA ligase, ATP-dependent, N-terminal domain"/>
    <property type="match status" value="1"/>
</dbReference>
<comment type="similarity">
    <text evidence="1">Belongs to the ATP-dependent DNA ligase family.</text>
</comment>
<evidence type="ECO:0000256" key="3">
    <source>
        <dbReference type="ARBA" id="ARBA00022763"/>
    </source>
</evidence>
<keyword evidence="8" id="KW-1185">Reference proteome</keyword>
<keyword evidence="4" id="KW-0233">DNA recombination</keyword>
<dbReference type="OrthoDB" id="5523603at2759"/>
<evidence type="ECO:0000256" key="1">
    <source>
        <dbReference type="ARBA" id="ARBA00007572"/>
    </source>
</evidence>
<evidence type="ECO:0000313" key="8">
    <source>
        <dbReference type="Proteomes" id="UP000240830"/>
    </source>
</evidence>
<keyword evidence="5" id="KW-0234">DNA repair</keyword>
<dbReference type="InterPro" id="IPR036599">
    <property type="entry name" value="DNA_ligase_N_sf"/>
</dbReference>
<comment type="caution">
    <text evidence="7">The sequence shown here is derived from an EMBL/GenBank/DDBJ whole genome shotgun (WGS) entry which is preliminary data.</text>
</comment>
<dbReference type="GO" id="GO:0003910">
    <property type="term" value="F:DNA ligase (ATP) activity"/>
    <property type="evidence" value="ECO:0007669"/>
    <property type="project" value="InterPro"/>
</dbReference>
<sequence>MGSNFFKPRGERIVVEKQDAELPRDIDIIIESKATVVASEHGGCNFTSMSHLCRMLGPAYSGVELGLGETLLIKAIATATGSSSQKIKQDVEEKGDIGLVAEASRSNQRTMFQPKPLTVAGIFKVLKEIATTSGHSSMGKKVDKVRALFVACQGTESKYLFRLLEGKLRIGLAEQSVLAALAHASAQSFLIPADFDPVVAIKSVYK</sequence>
<dbReference type="GO" id="GO:1903461">
    <property type="term" value="P:Okazaki fragment processing involved in mitotic DNA replication"/>
    <property type="evidence" value="ECO:0007669"/>
    <property type="project" value="TreeGrafter"/>
</dbReference>
<dbReference type="GO" id="GO:0005739">
    <property type="term" value="C:mitochondrion"/>
    <property type="evidence" value="ECO:0007669"/>
    <property type="project" value="TreeGrafter"/>
</dbReference>
<dbReference type="GO" id="GO:0006310">
    <property type="term" value="P:DNA recombination"/>
    <property type="evidence" value="ECO:0007669"/>
    <property type="project" value="UniProtKB-KW"/>
</dbReference>
<dbReference type="EMBL" id="MTSL01000074">
    <property type="protein sequence ID" value="PJF19202.1"/>
    <property type="molecule type" value="Genomic_DNA"/>
</dbReference>
<dbReference type="STRING" id="1246581.A0A2H9TNA4"/>
<dbReference type="Proteomes" id="UP000240830">
    <property type="component" value="Unassembled WGS sequence"/>
</dbReference>
<feature type="domain" description="DNA ligase ATP-dependent N-terminal" evidence="6">
    <location>
        <begin position="50"/>
        <end position="182"/>
    </location>
</feature>
<dbReference type="GO" id="GO:0003677">
    <property type="term" value="F:DNA binding"/>
    <property type="evidence" value="ECO:0007669"/>
    <property type="project" value="InterPro"/>
</dbReference>
<dbReference type="InterPro" id="IPR012308">
    <property type="entry name" value="DNA_ligase_ATP-dep_N"/>
</dbReference>
<keyword evidence="3" id="KW-0227">DNA damage</keyword>
<dbReference type="InterPro" id="IPR050191">
    <property type="entry name" value="ATP-dep_DNA_ligase"/>
</dbReference>
<evidence type="ECO:0000256" key="2">
    <source>
        <dbReference type="ARBA" id="ARBA00022598"/>
    </source>
</evidence>
<evidence type="ECO:0000259" key="6">
    <source>
        <dbReference type="Pfam" id="PF04675"/>
    </source>
</evidence>
<dbReference type="SUPFAM" id="SSF117018">
    <property type="entry name" value="ATP-dependent DNA ligase DNA-binding domain"/>
    <property type="match status" value="1"/>
</dbReference>
<dbReference type="AlphaFoldDB" id="A0A2H9TNA4"/>
<evidence type="ECO:0000313" key="7">
    <source>
        <dbReference type="EMBL" id="PJF19202.1"/>
    </source>
</evidence>
<dbReference type="PANTHER" id="PTHR45674:SF4">
    <property type="entry name" value="DNA LIGASE 1"/>
    <property type="match status" value="1"/>
</dbReference>
<organism evidence="7 8">
    <name type="scientific">Paramicrosporidium saccamoebae</name>
    <dbReference type="NCBI Taxonomy" id="1246581"/>
    <lineage>
        <taxon>Eukaryota</taxon>
        <taxon>Fungi</taxon>
        <taxon>Fungi incertae sedis</taxon>
        <taxon>Cryptomycota</taxon>
        <taxon>Cryptomycota incertae sedis</taxon>
        <taxon>Paramicrosporidium</taxon>
    </lineage>
</organism>
<keyword evidence="2 7" id="KW-0436">Ligase</keyword>
<accession>A0A2H9TNA4</accession>
<dbReference type="Pfam" id="PF04675">
    <property type="entry name" value="DNA_ligase_A_N"/>
    <property type="match status" value="1"/>
</dbReference>
<name>A0A2H9TNA4_9FUNG</name>
<evidence type="ECO:0000256" key="5">
    <source>
        <dbReference type="ARBA" id="ARBA00023204"/>
    </source>
</evidence>
<dbReference type="GO" id="GO:0006281">
    <property type="term" value="P:DNA repair"/>
    <property type="evidence" value="ECO:0007669"/>
    <property type="project" value="UniProtKB-KW"/>
</dbReference>
<protein>
    <submittedName>
        <fullName evidence="7">DNA ligase</fullName>
    </submittedName>
</protein>
<dbReference type="PANTHER" id="PTHR45674">
    <property type="entry name" value="DNA LIGASE 1/3 FAMILY MEMBER"/>
    <property type="match status" value="1"/>
</dbReference>
<evidence type="ECO:0000256" key="4">
    <source>
        <dbReference type="ARBA" id="ARBA00023172"/>
    </source>
</evidence>
<gene>
    <name evidence="7" type="ORF">PSACC_00983</name>
</gene>
<reference evidence="7 8" key="1">
    <citation type="submission" date="2016-10" db="EMBL/GenBank/DDBJ databases">
        <title>The genome of Paramicrosporidium saccamoebae is the missing link in understanding Cryptomycota and Microsporidia evolution.</title>
        <authorList>
            <person name="Quandt C.A."/>
            <person name="Beaudet D."/>
            <person name="Corsaro D."/>
            <person name="Michel R."/>
            <person name="Corradi N."/>
            <person name="James T."/>
        </authorList>
    </citation>
    <scope>NUCLEOTIDE SEQUENCE [LARGE SCALE GENOMIC DNA]</scope>
    <source>
        <strain evidence="7 8">KSL3</strain>
    </source>
</reference>
<dbReference type="GO" id="GO:0005634">
    <property type="term" value="C:nucleus"/>
    <property type="evidence" value="ECO:0007669"/>
    <property type="project" value="TreeGrafter"/>
</dbReference>
<proteinExistence type="inferred from homology"/>